<keyword evidence="1 6" id="KW-0479">Metal-binding</keyword>
<dbReference type="AlphaFoldDB" id="A0A2A9NQH9"/>
<dbReference type="GO" id="GO:0031683">
    <property type="term" value="F:G-protein beta/gamma-subunit complex binding"/>
    <property type="evidence" value="ECO:0007669"/>
    <property type="project" value="InterPro"/>
</dbReference>
<feature type="binding site" evidence="5">
    <location>
        <begin position="271"/>
        <end position="277"/>
    </location>
    <ligand>
        <name>GTP</name>
        <dbReference type="ChEBI" id="CHEBI:37565"/>
    </ligand>
</feature>
<evidence type="ECO:0000313" key="8">
    <source>
        <dbReference type="EMBL" id="PFH50507.1"/>
    </source>
</evidence>
<feature type="binding site" evidence="6">
    <location>
        <position position="277"/>
    </location>
    <ligand>
        <name>Mg(2+)</name>
        <dbReference type="ChEBI" id="CHEBI:18420"/>
    </ligand>
</feature>
<proteinExistence type="predicted"/>
<organism evidence="8 9">
    <name type="scientific">Amanita thiersii Skay4041</name>
    <dbReference type="NCBI Taxonomy" id="703135"/>
    <lineage>
        <taxon>Eukaryota</taxon>
        <taxon>Fungi</taxon>
        <taxon>Dikarya</taxon>
        <taxon>Basidiomycota</taxon>
        <taxon>Agaricomycotina</taxon>
        <taxon>Agaricomycetes</taxon>
        <taxon>Agaricomycetidae</taxon>
        <taxon>Agaricales</taxon>
        <taxon>Pluteineae</taxon>
        <taxon>Amanitaceae</taxon>
        <taxon>Amanita</taxon>
    </lineage>
</organism>
<protein>
    <recommendedName>
        <fullName evidence="10">G-alpha-domain-containing protein</fullName>
    </recommendedName>
</protein>
<evidence type="ECO:0000313" key="9">
    <source>
        <dbReference type="Proteomes" id="UP000242287"/>
    </source>
</evidence>
<dbReference type="SUPFAM" id="SSF47895">
    <property type="entry name" value="Transducin (alpha subunit), insertion domain"/>
    <property type="match status" value="1"/>
</dbReference>
<keyword evidence="6" id="KW-0460">Magnesium</keyword>
<dbReference type="Proteomes" id="UP000242287">
    <property type="component" value="Unassembled WGS sequence"/>
</dbReference>
<dbReference type="Pfam" id="PF00503">
    <property type="entry name" value="G-alpha"/>
    <property type="match status" value="1"/>
</dbReference>
<dbReference type="FunFam" id="3.40.50.300:FF:000692">
    <property type="entry name" value="Guanine nucleotide-binding protein subunit alpha"/>
    <property type="match status" value="1"/>
</dbReference>
<dbReference type="InterPro" id="IPR011025">
    <property type="entry name" value="GproteinA_insert"/>
</dbReference>
<dbReference type="PRINTS" id="PR00318">
    <property type="entry name" value="GPROTEINA"/>
</dbReference>
<dbReference type="OrthoDB" id="5817230at2759"/>
<dbReference type="PROSITE" id="PS51882">
    <property type="entry name" value="G_ALPHA"/>
    <property type="match status" value="1"/>
</dbReference>
<feature type="region of interest" description="Disordered" evidence="7">
    <location>
        <begin position="1"/>
        <end position="23"/>
    </location>
</feature>
<reference evidence="8 9" key="1">
    <citation type="submission" date="2014-02" db="EMBL/GenBank/DDBJ databases">
        <title>Transposable element dynamics among asymbiotic and ectomycorrhizal Amanita fungi.</title>
        <authorList>
            <consortium name="DOE Joint Genome Institute"/>
            <person name="Hess J."/>
            <person name="Skrede I."/>
            <person name="Wolfe B."/>
            <person name="LaButti K."/>
            <person name="Ohm R.A."/>
            <person name="Grigoriev I.V."/>
            <person name="Pringle A."/>
        </authorList>
    </citation>
    <scope>NUCLEOTIDE SEQUENCE [LARGE SCALE GENOMIC DNA]</scope>
    <source>
        <strain evidence="8 9">SKay4041</strain>
    </source>
</reference>
<dbReference type="GO" id="GO:0046872">
    <property type="term" value="F:metal ion binding"/>
    <property type="evidence" value="ECO:0007669"/>
    <property type="project" value="UniProtKB-KW"/>
</dbReference>
<dbReference type="EMBL" id="KZ302002">
    <property type="protein sequence ID" value="PFH50507.1"/>
    <property type="molecule type" value="Genomic_DNA"/>
</dbReference>
<dbReference type="Gene3D" id="3.40.50.300">
    <property type="entry name" value="P-loop containing nucleotide triphosphate hydrolases"/>
    <property type="match status" value="2"/>
</dbReference>
<sequence>MSTSLAFTPPLAWPPYPPSNETQDQMRIRLEEEVEARRISDSIDRTISAEREQIKKRGPGVKLLLLGQAESGKSTILKNFQLYFAPKAFAAEAIAWCPVIYLNLVRSVNFILNVLEESNNKAPRESAKSLRMVQESLRRHFIRLAPLKQVEDSLIKNLIGAGAIISANNADAVRYHPAKAPEVAVRSGSGWKGFFKAKRQSDTDTARHVDDSNRRILAACTDNIIDLWNDPPVRKCLAESDIVLEDQAGFFLEDVKRLTKEDYLPTSSDILRARMATIGPEEHHIQVECQSPDGAQHWTIYDVGGSRSQRATWAQFFDDVNVIIFLAPISAFNQVLAEDPTVNRLSDSLRLWQQICSNKILASIEFILFLNKLDILDVKLRAGIKLARYFSSYGERANDTKTVTKYLVDVFVARHKQHSPKRRKLYPHLTCATDTVATSVIINRIQEQILVKVLSQTNIL</sequence>
<name>A0A2A9NQH9_9AGAR</name>
<evidence type="ECO:0008006" key="10">
    <source>
        <dbReference type="Google" id="ProtNLM"/>
    </source>
</evidence>
<dbReference type="GO" id="GO:0005525">
    <property type="term" value="F:GTP binding"/>
    <property type="evidence" value="ECO:0007669"/>
    <property type="project" value="UniProtKB-KW"/>
</dbReference>
<dbReference type="GO" id="GO:0005834">
    <property type="term" value="C:heterotrimeric G-protein complex"/>
    <property type="evidence" value="ECO:0007669"/>
    <property type="project" value="TreeGrafter"/>
</dbReference>
<dbReference type="SUPFAM" id="SSF52540">
    <property type="entry name" value="P-loop containing nucleoside triphosphate hydrolases"/>
    <property type="match status" value="1"/>
</dbReference>
<dbReference type="GO" id="GO:0003924">
    <property type="term" value="F:GTPase activity"/>
    <property type="evidence" value="ECO:0007669"/>
    <property type="project" value="InterPro"/>
</dbReference>
<dbReference type="SMART" id="SM00275">
    <property type="entry name" value="G_alpha"/>
    <property type="match status" value="1"/>
</dbReference>
<gene>
    <name evidence="8" type="ORF">AMATHDRAFT_60909</name>
</gene>
<evidence type="ECO:0000256" key="6">
    <source>
        <dbReference type="PIRSR" id="PIRSR601019-2"/>
    </source>
</evidence>
<dbReference type="InterPro" id="IPR027417">
    <property type="entry name" value="P-loop_NTPase"/>
</dbReference>
<evidence type="ECO:0000256" key="4">
    <source>
        <dbReference type="ARBA" id="ARBA00023224"/>
    </source>
</evidence>
<evidence type="ECO:0000256" key="7">
    <source>
        <dbReference type="SAM" id="MobiDB-lite"/>
    </source>
</evidence>
<dbReference type="PANTHER" id="PTHR10218">
    <property type="entry name" value="GTP-BINDING PROTEIN ALPHA SUBUNIT"/>
    <property type="match status" value="1"/>
</dbReference>
<evidence type="ECO:0000256" key="3">
    <source>
        <dbReference type="ARBA" id="ARBA00023134"/>
    </source>
</evidence>
<dbReference type="STRING" id="703135.A0A2A9NQH9"/>
<keyword evidence="2 5" id="KW-0547">Nucleotide-binding</keyword>
<evidence type="ECO:0000256" key="1">
    <source>
        <dbReference type="ARBA" id="ARBA00022723"/>
    </source>
</evidence>
<dbReference type="PANTHER" id="PTHR10218:SF360">
    <property type="entry name" value="GUANINE NUCLEOTIDE-BINDING PROTEIN SUBUNIT ALPHA HOMOLOG"/>
    <property type="match status" value="1"/>
</dbReference>
<keyword evidence="9" id="KW-1185">Reference proteome</keyword>
<accession>A0A2A9NQH9</accession>
<feature type="binding site" evidence="5">
    <location>
        <position position="432"/>
    </location>
    <ligand>
        <name>GTP</name>
        <dbReference type="ChEBI" id="CHEBI:37565"/>
    </ligand>
</feature>
<keyword evidence="4" id="KW-0807">Transducer</keyword>
<dbReference type="GO" id="GO:0001664">
    <property type="term" value="F:G protein-coupled receptor binding"/>
    <property type="evidence" value="ECO:0007669"/>
    <property type="project" value="TreeGrafter"/>
</dbReference>
<evidence type="ECO:0000256" key="5">
    <source>
        <dbReference type="PIRSR" id="PIRSR601019-1"/>
    </source>
</evidence>
<keyword evidence="3 5" id="KW-0342">GTP-binding</keyword>
<evidence type="ECO:0000256" key="2">
    <source>
        <dbReference type="ARBA" id="ARBA00022741"/>
    </source>
</evidence>
<dbReference type="GO" id="GO:0005737">
    <property type="term" value="C:cytoplasm"/>
    <property type="evidence" value="ECO:0007669"/>
    <property type="project" value="TreeGrafter"/>
</dbReference>
<dbReference type="InterPro" id="IPR001019">
    <property type="entry name" value="Gprotein_alpha_su"/>
</dbReference>
<dbReference type="GO" id="GO:0007188">
    <property type="term" value="P:adenylate cyclase-modulating G protein-coupled receptor signaling pathway"/>
    <property type="evidence" value="ECO:0007669"/>
    <property type="project" value="TreeGrafter"/>
</dbReference>
<feature type="binding site" evidence="5">
    <location>
        <begin position="371"/>
        <end position="374"/>
    </location>
    <ligand>
        <name>GTP</name>
        <dbReference type="ChEBI" id="CHEBI:37565"/>
    </ligand>
</feature>